<dbReference type="InterPro" id="IPR049551">
    <property type="entry name" value="PKS_DH_C"/>
</dbReference>
<dbReference type="Gene3D" id="1.10.1240.100">
    <property type="match status" value="3"/>
</dbReference>
<dbReference type="Pfam" id="PF00550">
    <property type="entry name" value="PP-binding"/>
    <property type="match status" value="3"/>
</dbReference>
<dbReference type="Pfam" id="PF08242">
    <property type="entry name" value="Methyltransf_12"/>
    <property type="match status" value="1"/>
</dbReference>
<comment type="similarity">
    <text evidence="13">Belongs to the enoyl-CoA hydratase/isomerase family.</text>
</comment>
<dbReference type="InterPro" id="IPR020807">
    <property type="entry name" value="PKS_DH"/>
</dbReference>
<dbReference type="SUPFAM" id="SSF52096">
    <property type="entry name" value="ClpP/crotonase"/>
    <property type="match status" value="3"/>
</dbReference>
<comment type="pathway">
    <text evidence="2">Antibiotic biosynthesis.</text>
</comment>
<keyword evidence="9" id="KW-0677">Repeat</keyword>
<dbReference type="PANTHER" id="PTHR43775:SF37">
    <property type="entry name" value="SI:DKEY-61P9.11"/>
    <property type="match status" value="1"/>
</dbReference>
<keyword evidence="18" id="KW-1185">Reference proteome</keyword>
<dbReference type="Gene3D" id="3.10.129.120">
    <property type="match status" value="2"/>
</dbReference>
<dbReference type="InterPro" id="IPR018201">
    <property type="entry name" value="Ketoacyl_synth_AS"/>
</dbReference>
<dbReference type="Gene3D" id="3.40.50.720">
    <property type="entry name" value="NAD(P)-binding Rossmann-like Domain"/>
    <property type="match status" value="2"/>
</dbReference>
<dbReference type="InterPro" id="IPR006162">
    <property type="entry name" value="Ppantetheine_attach_site"/>
</dbReference>
<dbReference type="SMART" id="SM00825">
    <property type="entry name" value="PKS_KS"/>
    <property type="match status" value="3"/>
</dbReference>
<dbReference type="GO" id="GO:0003857">
    <property type="term" value="F:(3S)-3-hydroxyacyl-CoA dehydrogenase (NAD+) activity"/>
    <property type="evidence" value="ECO:0007669"/>
    <property type="project" value="UniProtKB-EC"/>
</dbReference>
<dbReference type="Pfam" id="PF14765">
    <property type="entry name" value="PS-DH"/>
    <property type="match status" value="1"/>
</dbReference>
<proteinExistence type="inferred from homology"/>
<dbReference type="Pfam" id="PF08659">
    <property type="entry name" value="KR"/>
    <property type="match status" value="2"/>
</dbReference>
<dbReference type="Pfam" id="PF00109">
    <property type="entry name" value="ketoacyl-synt"/>
    <property type="match status" value="3"/>
</dbReference>
<feature type="domain" description="Ketosynthase family 3 (KS3)" evidence="16">
    <location>
        <begin position="597"/>
        <end position="1029"/>
    </location>
</feature>
<dbReference type="RefSeq" id="WP_161814561.1">
    <property type="nucleotide sequence ID" value="NZ_BLJN01000005.1"/>
</dbReference>
<evidence type="ECO:0000256" key="8">
    <source>
        <dbReference type="ARBA" id="ARBA00022679"/>
    </source>
</evidence>
<dbReference type="InterPro" id="IPR054514">
    <property type="entry name" value="RhiE-like_linker"/>
</dbReference>
<dbReference type="CDD" id="cd00833">
    <property type="entry name" value="PKS"/>
    <property type="match status" value="3"/>
</dbReference>
<keyword evidence="10" id="KW-0511">Multifunctional enzyme</keyword>
<dbReference type="Gene3D" id="3.40.47.10">
    <property type="match status" value="3"/>
</dbReference>
<dbReference type="Pfam" id="PF02801">
    <property type="entry name" value="Ketoacyl-synt_C"/>
    <property type="match status" value="3"/>
</dbReference>
<dbReference type="FunFam" id="3.40.47.10:FF:000019">
    <property type="entry name" value="Polyketide synthase type I"/>
    <property type="match status" value="3"/>
</dbReference>
<evidence type="ECO:0000259" key="15">
    <source>
        <dbReference type="PROSITE" id="PS50075"/>
    </source>
</evidence>
<gene>
    <name evidence="17" type="ORF">GCM10011487_49310</name>
</gene>
<dbReference type="Pfam" id="PF22336">
    <property type="entry name" value="RhiE-like_linker"/>
    <property type="match status" value="3"/>
</dbReference>
<evidence type="ECO:0000313" key="18">
    <source>
        <dbReference type="Proteomes" id="UP000445000"/>
    </source>
</evidence>
<dbReference type="UniPathway" id="UPA00094"/>
<dbReference type="InterPro" id="IPR029063">
    <property type="entry name" value="SAM-dependent_MTases_sf"/>
</dbReference>
<dbReference type="Gene3D" id="3.10.129.10">
    <property type="entry name" value="Hotdog Thioesterase"/>
    <property type="match status" value="2"/>
</dbReference>
<comment type="catalytic activity">
    <reaction evidence="11">
        <text>a (3S)-3-hydroxyacyl-CoA + NAD(+) = a 3-oxoacyl-CoA + NADH + H(+)</text>
        <dbReference type="Rhea" id="RHEA:22432"/>
        <dbReference type="ChEBI" id="CHEBI:15378"/>
        <dbReference type="ChEBI" id="CHEBI:57318"/>
        <dbReference type="ChEBI" id="CHEBI:57540"/>
        <dbReference type="ChEBI" id="CHEBI:57945"/>
        <dbReference type="ChEBI" id="CHEBI:90726"/>
        <dbReference type="EC" id="1.1.1.35"/>
    </reaction>
</comment>
<dbReference type="InterPro" id="IPR020841">
    <property type="entry name" value="PKS_Beta-ketoAc_synthase_dom"/>
</dbReference>
<dbReference type="SMART" id="SM00822">
    <property type="entry name" value="PKS_KR"/>
    <property type="match status" value="2"/>
</dbReference>
<dbReference type="SMART" id="SM01294">
    <property type="entry name" value="PKS_PP_betabranch"/>
    <property type="match status" value="2"/>
</dbReference>
<dbReference type="CDD" id="cd08953">
    <property type="entry name" value="KR_2_SDR_x"/>
    <property type="match status" value="1"/>
</dbReference>
<dbReference type="GO" id="GO:0071770">
    <property type="term" value="P:DIM/DIP cell wall layer assembly"/>
    <property type="evidence" value="ECO:0007669"/>
    <property type="project" value="TreeGrafter"/>
</dbReference>
<dbReference type="Gene3D" id="3.40.50.150">
    <property type="entry name" value="Vaccinia Virus protein VP39"/>
    <property type="match status" value="1"/>
</dbReference>
<name>A0A829YJ91_9GAMM</name>
<dbReference type="Gene3D" id="1.10.1200.10">
    <property type="entry name" value="ACP-like"/>
    <property type="match status" value="3"/>
</dbReference>
<dbReference type="SUPFAM" id="SSF53335">
    <property type="entry name" value="S-adenosyl-L-methionine-dependent methyltransferases"/>
    <property type="match status" value="1"/>
</dbReference>
<comment type="similarity">
    <text evidence="4">Belongs to the short-chain dehydrogenases/reductases (SDR) family.</text>
</comment>
<dbReference type="InterPro" id="IPR029045">
    <property type="entry name" value="ClpP/crotonase-like_dom_sf"/>
</dbReference>
<evidence type="ECO:0000313" key="17">
    <source>
        <dbReference type="EMBL" id="GFE82931.1"/>
    </source>
</evidence>
<dbReference type="Gene3D" id="6.20.390.20">
    <property type="match status" value="1"/>
</dbReference>
<comment type="subcellular location">
    <subcellularLocation>
        <location evidence="1">Cytoplasm</location>
    </subcellularLocation>
</comment>
<dbReference type="EMBL" id="BLJN01000005">
    <property type="protein sequence ID" value="GFE82931.1"/>
    <property type="molecule type" value="Genomic_DNA"/>
</dbReference>
<dbReference type="GO" id="GO:0005886">
    <property type="term" value="C:plasma membrane"/>
    <property type="evidence" value="ECO:0007669"/>
    <property type="project" value="TreeGrafter"/>
</dbReference>
<dbReference type="InterPro" id="IPR057326">
    <property type="entry name" value="KR_dom"/>
</dbReference>
<dbReference type="InterPro" id="IPR020806">
    <property type="entry name" value="PKS_PP-bd"/>
</dbReference>
<dbReference type="InterPro" id="IPR014030">
    <property type="entry name" value="Ketoacyl_synth_N"/>
</dbReference>
<feature type="domain" description="Ketosynthase family 3 (KS3)" evidence="16">
    <location>
        <begin position="4289"/>
        <end position="4700"/>
    </location>
</feature>
<dbReference type="PROSITE" id="PS50075">
    <property type="entry name" value="CARRIER"/>
    <property type="match status" value="3"/>
</dbReference>
<dbReference type="InterPro" id="IPR016039">
    <property type="entry name" value="Thiolase-like"/>
</dbReference>
<dbReference type="PROSITE" id="PS00606">
    <property type="entry name" value="KS3_1"/>
    <property type="match status" value="2"/>
</dbReference>
<dbReference type="InterPro" id="IPR009081">
    <property type="entry name" value="PP-bd_ACP"/>
</dbReference>
<dbReference type="InterPro" id="IPR013968">
    <property type="entry name" value="PKS_KR"/>
</dbReference>
<sequence>MKQQLQQIYQDLSTGKLSKTAALEIIATLKRQQQSVGVVLASPQWQASADEISNESTDSEQLVLLCELPGVDATALATLVTNGRGQSLRSEGATIAERYSDYAVACFEAIQSILRGKPKRKVLVRLVVPDAGGQSVFMGLFALLKTAMLENPNVVGQCILVPAGITTADLAQKLQREADAVVRYRNGLRHVQAWSPLPSSEGDAPIAFKDHGVYLITGGWGGLGQIVTREILQQTTSAKVILAGRSAPDAATPGRVEYRCVDVSDLTQVEQLISAIVEEHGQLNGIIHSAGMIADNFILKKTSAEFREVLASKVTGTFNLDAASRNVELDFLVLFSSIAAVMGNAGQADYAAANGFMDRFAADRNRAVAAGERSGRTLSINWPFWSEGGMTLDQRTLESLRSSSGIQPMQTATGIQALYRCLQSNHDQMLVMEGELAQLHRVLASQTLQTQPATIEPAPSEPATKEAGDLLEKTRDYLRKQFSTVLKLPAHNIDPRAGLERYGIDSILAVSLINSLERTFGPLSKTLLFEYQNVQALAEYFVRAHAPALDVLFSPAAVGKAAPRAPSQRQVAPVTPAPTQKVAARRRRSDFSSTDSAEPIAIVGLSGRYPEAPDLDTYWRNLRDGKDCIVEVPRDRWDWRDYFSEDRTQTGRHFSKWGGFIAGVDEFDPLFFNISPKEAKSIDPQERLFLQHAWLAIEDAGYTRGSLPNDRVGVYAGAMHSEYQLFGAEASVQSQRMAISSSFASIANRVSYFLNLHGPSMTLDTMCSSSLTAIHLACQDLRQGRTQLAIAGGVNVSIHPNKYLLLSAGQFISSDGHCQSFGEGGDGYIPGEGVGVVVLKRLSEAERDGNVIYGVIRGSALNHGGKTHGYTVPNPQAQSDVIRQALADADLDPRHISYIEAHGTGTKLGDPIEITALSNALRGDSQAAEVAMGTCLIGSAKSNIGHCESAAGIAGLTKVLLQMKHQLIAPSLHSSKLNPHIDFNSTPFVVNQSLRDWECPEVDGQRVPRIAGISSFGAGGSNAHVIVEEYRSRSVAAVRGAELVVVPLSAKTTAQLEQKARDLLTFIGTQADALDLTSLAYTLQVGREALDERLGLVTGSVEQLTDQLQQFLAGQVAVDGLYRGQIGRHNTPLSVLTADADFRKVVDQWIADAKLSKLVESWVNGVEVSWQKFYEDGATPRLMSLPGYPFAKERYWLALPTPAATVPSRTTALLHPLVHKNTSTLEQQSYTSSFTGTESFLERDEATGRSLLPEWMALEMMRVAIGLASSGRSPSDVLELRDIAWGRPIVLTVEQAVRVVLQARDNDSIDVEIVSGDGVVHCQSLAAYSGAQTRERVDTVQLRSAMRARSQPLRTGVVSCYEGEGQLLATVRLDASSADEKGRYTLHPELLKIVAGCVTDIAGESISLLSMGCARLLVECPDTALIWIRAAASTGVDIDVCNEQGDVCVQVRGLQYEVAENAAFVVPAPTAPSEPREIPLGVQPAASVDAPVAAKARKVTLAATDELQASESTPRAAVTLLDLASSGSAQATSSFVKLFDLSNGVFSIEVAPTPGAEPATAVESLLNALRVARREASLKVLLIKGRNDFWPGDRATCNQAVERRLFSEIASFPFPVIAVMQEGARGSGFLLASVCDLMVGSKEGRYEFTSPRLGLFPSESERRFFAERFGEVQADELLYRTGPWTGEQLLKKGWTCAIVPAAQVDAKAMELATDLAQKSQTSLRLLKEHLARELVPLVDALTVTSPTEVQEGLDTRTRTKIVSPAAHISLEGSTENVAVVQIESNAVSIKQLIADLATLFEQIEQFSGHRAIVLTSAQSGFLPSSETVDADATLELRRLVQGCKAPVITAFTGDAEGAAWLLGLWSDACVYQTQGRYRANGPWADPALAREVASLSVSRLGPALGQEACLTGRGYKGADLRARMGALTVAEASEVIPQALRLAEFWTEWPRETIEAWKESRVTVAEHAPEILPLEAAPTSAPKAPQSDAVTVANEADGVAVITMHDRQTKNLFSESLLSAVKQAFAYVEHTPTCKVVVLTGYDTYFAAGGTKETLLSIQQGKAQFTDERIYEIALNCSLPVIAAMQGHAIGAGWSLGMFADLVVLGEESRFHSPYMGYGFTPGAGATLVFPRKIGHDLARETLLTAREIAGHELRDRGLQAAVMPRRDVLSAAIELARSIAKHPRDQLKALKRQWTHSLRQVREDVYRREVQMHEQTFVGQDDTLAQIETKFSNAPAVTTARADATQSTANEGTNLRDVIEALRGLLAHELHMQADGIDEGVQFTDLGLDSITGVTWIRKINDRYGTSIEATKVYSYPTLAELSRFVMQEAGRMAPPSGPMPAPTVQPARTTAAPSKVARRELVSRLNREPARLRSSVIARDASAAQRIAVIGMAGQFPKANDLDQFWENIAAGRDCISEVSNQRWRLDDYYQAGEAAAGKTYSKWLGALEDYDAFDPLFFNISPTEAECMDPQQRVFLQACWHGIENAGYDSQSLSGSRCGVFVGCAAGDYHQLPRKNPLGAQDFTGAATSILAARIAYFLNLRGPCISIDTACSSSLVAIAEACDSLSSGTSDLALAGGVYVMSGPSMHVMTSQAGMLSSDGRCFTFDQRANGFVIGEGVGVVVLKRLVDAERDGDRVLGVIEGWGVNQDGKTNGITAPNEDSQARLLQSVYERFEIDPSGIQLIEAHGTGTKLGDPIEVAGLKAAFKPFTARQDYCALGSVKSNIGHCLTAAGVAGVAKLLLAMKHRQLPPAANFSQCNEHIDLAGTPFYVNASLADWNVADRGQRRAAVSSFGFSGTNAHLVIAEHVASSRSDLDAPVWPQGEKFIVPLSARNETQLRQKADDLLRALRKRGETMRLADVAYTLQVARDSMADRVVFLAGSLDELIAKLEAYVADDSGIAGTFHGQAQRNKEEMRLFAQDDDVRTTMVGKWLRERKLAKLAEWWSKGLTLDWKQLYGEAKPRRIELPGYPFAKDRFWIDSAAVADSQIDDDRIHPLVHRNASLLSQQRYRSSFNGNEFFLDDTKAFPALSLVEMARAAIVHATSDHGVPAALSITGMEWDQPLFVTEPTDVTLNLEANDDGIEFEIQTEVVHARGRADLVANVQAEQLDLAAAMGRMTRDELQPASLQGLKEVFRGDGSLLARIEIAPECDARDYVLHPCLLEGAWQACTMFLGADAGSRLPASVESFTVASACADRMYALIRYASDDDRALDVDLCDDAGNACVLMRGVRWTAPGSTVVAPNESKWDGISYLYRWEECRDSLPNLTLAHQTVLIVCRDGSYGFEEVIRQRNQQANVVLIRLAETTAQLSQNEWRCGVRDSRAFETALQGVRKVDALYFLAASEQAKHSSVEEDAEGQLLRLVKFLKHSQKVSDKVDTYILTVDNHSLSGAANAGAGAGASGLGYSLAQGNYQFRVRNLDLSADDLRDPSNAEQLLTVIGREPSSDRGEVFKLQAGKRYRGSFFKLNWGQPAPTAIKQKGVYLIVGGTGIVGRIITRNLIQKYGATVVWLGRSDADSPKVRSALQAFAEFGSKLSYLQADVLSLDSMRQAVATIKNRYSALNGAIFSGMVFGIDNSIDLISEAQFESVVGIKTQGSRVFHAALSDESLDFMVYFSSGQAYSFSGAMTVAAYAAGISAADSFTRSIQGTTKVPVGTINWGAWRAFVRERMEVHQDVRAKNVGALSDEEGFACFERFVGELQQGRIRQVLCMRVSEEVQPLINCNSEEIVTLAADAPLAPPVTDLQIDPPSGRIATLIRAQERSDLDDWFSQLLFYQLNRLVEASDHSLPARVPSSVAELHRRCRILDKYIPWVNESLRMLAKRQFIELRDDVIVRWDAREAKAKWHEWQTRRHAYAGDAYSKALTALVTDCLVSLPEILNGNVSATDVIFPNSSPEKVAALYKENAIADTYNEVVGDAVLACLQQRLQADPSTRLRILEIGAGTGGTSAMVFAKLKPFQHAVEEYCYTDLSKAFFLHAEENYVPGNPYIVCRRLDIEQPIEPQGIDVGTYDVVIATNVLHATRDIRQTLRNAKAALRNNGFLLLNEISDKSLSPHLTVALLDGWWLFQDPELRIPGCPGLYPQSWKRVLEEEGFCSVQFPVEQAHVLGNQVIVARSNGLIRQRVESVVPPQVVAKAPAPIPRRASNPLSTSTVAVERAPAVSSSAHVRDAILGCLSKTLKVPAASIGAEIAFSDYGIDSILGVNFVKQLNDTLRISLNTAIIFEYPSLERLSKHVLAAYGDQIETQLRSPPNSAPTATPAPVPTQAITVKTKRQSKRVESRAPAVSADIAVVGMSGRFPKAENVREFWNNLVSGVDGVDELSARYLDQSNYSPKKQKGKTRCKWGGVLAERDCFDPLFFNISPNEAESMNPHQRLVMQESWNAIEDAGYNPRALAGTQTGVFVGSEPTGYRGHTFTGLSEAIIASRLSYVLNFNGPAFVVNTGCSSSGVAIHLGCESLRNRETDVVLAGGVHACMDQTTQIRLDEIEMLSPSGRCFTFDAAGDGTIISEGVAMVMLKRLDDAIAAGDHIYGVIKGSGINQDGASNGITAPNGAAQEQLIRSVYEKFKIDPERISYVEAHGTGTKLGDPVETNALVRAFKHYTGKQNYCAVGSAKSHVGHTAAAAGVTGLIKVLLSMQHRQLPKLLNFKTLNPLIEFEHSPFYVVTERTPWQPAGEVRTAAINSFGHSGTNVHMVVQEYSPAARQEANHANRTVIVPLSAKTPEQLQQKGRDLLEFIESADQTIELASLAWTLQAGREAMVERVGFVVRSLDQLSDKLRAWLAGESDVRGTDNLGKQLESWLQGHAVDWALLWGDAKPRRMSLPGYPFAKERYWAGMSDPAATTSSNLPSQSIEDIIDRIDDDSIDAHAGVQLLKLMV</sequence>
<keyword evidence="7" id="KW-0597">Phosphoprotein</keyword>
<dbReference type="PROSITE" id="PS52004">
    <property type="entry name" value="KS3_2"/>
    <property type="match status" value="3"/>
</dbReference>
<dbReference type="CDD" id="cd02440">
    <property type="entry name" value="AdoMet_MTases"/>
    <property type="match status" value="1"/>
</dbReference>
<evidence type="ECO:0000256" key="13">
    <source>
        <dbReference type="RuleBase" id="RU003707"/>
    </source>
</evidence>
<evidence type="ECO:0000256" key="1">
    <source>
        <dbReference type="ARBA" id="ARBA00004496"/>
    </source>
</evidence>
<dbReference type="InterPro" id="IPR014031">
    <property type="entry name" value="Ketoacyl_synth_C"/>
</dbReference>
<evidence type="ECO:0000256" key="14">
    <source>
        <dbReference type="SAM" id="MobiDB-lite"/>
    </source>
</evidence>
<dbReference type="GO" id="GO:0031177">
    <property type="term" value="F:phosphopantetheine binding"/>
    <property type="evidence" value="ECO:0007669"/>
    <property type="project" value="InterPro"/>
</dbReference>
<evidence type="ECO:0000256" key="10">
    <source>
        <dbReference type="ARBA" id="ARBA00023268"/>
    </source>
</evidence>
<protein>
    <recommendedName>
        <fullName evidence="19">3-hydroxyacyl-CoA dehydrogenase</fullName>
    </recommendedName>
</protein>
<evidence type="ECO:0000256" key="12">
    <source>
        <dbReference type="ARBA" id="ARBA00054155"/>
    </source>
</evidence>
<dbReference type="InterPro" id="IPR001753">
    <property type="entry name" value="Enoyl-CoA_hydra/iso"/>
</dbReference>
<keyword evidence="5" id="KW-0596">Phosphopantetheine</keyword>
<evidence type="ECO:0000256" key="9">
    <source>
        <dbReference type="ARBA" id="ARBA00022737"/>
    </source>
</evidence>
<comment type="pathway">
    <text evidence="3">Lipid metabolism; fatty acid biosynthesis.</text>
</comment>
<comment type="function">
    <text evidence="12">Involved in production of the polyketide antibiotic thailandamide.</text>
</comment>
<dbReference type="SUPFAM" id="SSF47336">
    <property type="entry name" value="ACP-like"/>
    <property type="match status" value="3"/>
</dbReference>
<dbReference type="PANTHER" id="PTHR43775">
    <property type="entry name" value="FATTY ACID SYNTHASE"/>
    <property type="match status" value="1"/>
</dbReference>
<feature type="domain" description="Ketosynthase family 3 (KS3)" evidence="16">
    <location>
        <begin position="2386"/>
        <end position="2809"/>
    </location>
</feature>
<organism evidence="17 18">
    <name type="scientific">Steroidobacter agaridevorans</name>
    <dbReference type="NCBI Taxonomy" id="2695856"/>
    <lineage>
        <taxon>Bacteria</taxon>
        <taxon>Pseudomonadati</taxon>
        <taxon>Pseudomonadota</taxon>
        <taxon>Gammaproteobacteria</taxon>
        <taxon>Steroidobacterales</taxon>
        <taxon>Steroidobacteraceae</taxon>
        <taxon>Steroidobacter</taxon>
    </lineage>
</organism>
<dbReference type="GO" id="GO:0006633">
    <property type="term" value="P:fatty acid biosynthetic process"/>
    <property type="evidence" value="ECO:0007669"/>
    <property type="project" value="UniProtKB-UniPathway"/>
</dbReference>
<dbReference type="Gene3D" id="3.90.226.10">
    <property type="entry name" value="2-enoyl-CoA Hydratase, Chain A, domain 1"/>
    <property type="match status" value="3"/>
</dbReference>
<dbReference type="Proteomes" id="UP000445000">
    <property type="component" value="Unassembled WGS sequence"/>
</dbReference>
<evidence type="ECO:0000256" key="3">
    <source>
        <dbReference type="ARBA" id="ARBA00005194"/>
    </source>
</evidence>
<feature type="domain" description="Carrier" evidence="15">
    <location>
        <begin position="469"/>
        <end position="545"/>
    </location>
</feature>
<dbReference type="PROSITE" id="PS00166">
    <property type="entry name" value="ENOYL_COA_HYDRATASE"/>
    <property type="match status" value="1"/>
</dbReference>
<dbReference type="SUPFAM" id="SSF53901">
    <property type="entry name" value="Thiolase-like"/>
    <property type="match status" value="3"/>
</dbReference>
<dbReference type="SMART" id="SM00826">
    <property type="entry name" value="PKS_DH"/>
    <property type="match status" value="1"/>
</dbReference>
<dbReference type="PROSITE" id="PS00012">
    <property type="entry name" value="PHOSPHOPANTETHEINE"/>
    <property type="match status" value="1"/>
</dbReference>
<evidence type="ECO:0000256" key="7">
    <source>
        <dbReference type="ARBA" id="ARBA00022553"/>
    </source>
</evidence>
<dbReference type="CDD" id="cd06558">
    <property type="entry name" value="crotonase-like"/>
    <property type="match status" value="2"/>
</dbReference>
<dbReference type="GO" id="GO:0004315">
    <property type="term" value="F:3-oxoacyl-[acyl-carrier-protein] synthase activity"/>
    <property type="evidence" value="ECO:0007669"/>
    <property type="project" value="InterPro"/>
</dbReference>
<dbReference type="GO" id="GO:0004312">
    <property type="term" value="F:fatty acid synthase activity"/>
    <property type="evidence" value="ECO:0007669"/>
    <property type="project" value="TreeGrafter"/>
</dbReference>
<evidence type="ECO:0000259" key="16">
    <source>
        <dbReference type="PROSITE" id="PS52004"/>
    </source>
</evidence>
<dbReference type="InterPro" id="IPR049552">
    <property type="entry name" value="PKS_DH_N"/>
</dbReference>
<evidence type="ECO:0008006" key="19">
    <source>
        <dbReference type="Google" id="ProtNLM"/>
    </source>
</evidence>
<keyword evidence="8" id="KW-0808">Transferase</keyword>
<dbReference type="InterPro" id="IPR036736">
    <property type="entry name" value="ACP-like_sf"/>
</dbReference>
<dbReference type="NCBIfam" id="NF005496">
    <property type="entry name" value="PRK07110.1"/>
    <property type="match status" value="1"/>
</dbReference>
<dbReference type="SUPFAM" id="SSF51735">
    <property type="entry name" value="NAD(P)-binding Rossmann-fold domains"/>
    <property type="match status" value="2"/>
</dbReference>
<evidence type="ECO:0000256" key="4">
    <source>
        <dbReference type="ARBA" id="ARBA00006484"/>
    </source>
</evidence>
<evidence type="ECO:0000256" key="11">
    <source>
        <dbReference type="ARBA" id="ARBA00049556"/>
    </source>
</evidence>
<dbReference type="GO" id="GO:0005737">
    <property type="term" value="C:cytoplasm"/>
    <property type="evidence" value="ECO:0007669"/>
    <property type="project" value="UniProtKB-SubCell"/>
</dbReference>
<accession>A0A829YJ91</accession>
<comment type="caution">
    <text evidence="17">The sequence shown here is derived from an EMBL/GenBank/DDBJ whole genome shotgun (WGS) entry which is preliminary data.</text>
</comment>
<dbReference type="Pfam" id="PF21089">
    <property type="entry name" value="PKS_DH_N"/>
    <property type="match status" value="2"/>
</dbReference>
<evidence type="ECO:0000256" key="6">
    <source>
        <dbReference type="ARBA" id="ARBA00022490"/>
    </source>
</evidence>
<feature type="region of interest" description="Disordered" evidence="14">
    <location>
        <begin position="564"/>
        <end position="589"/>
    </location>
</feature>
<dbReference type="InterPro" id="IPR050091">
    <property type="entry name" value="PKS_NRPS_Biosynth_Enz"/>
</dbReference>
<dbReference type="InterPro" id="IPR036291">
    <property type="entry name" value="NAD(P)-bd_dom_sf"/>
</dbReference>
<dbReference type="InterPro" id="IPR013217">
    <property type="entry name" value="Methyltransf_12"/>
</dbReference>
<dbReference type="Pfam" id="PF00378">
    <property type="entry name" value="ECH_1"/>
    <property type="match status" value="3"/>
</dbReference>
<dbReference type="SMART" id="SM00823">
    <property type="entry name" value="PKS_PP"/>
    <property type="match status" value="3"/>
</dbReference>
<evidence type="ECO:0000256" key="5">
    <source>
        <dbReference type="ARBA" id="ARBA00022450"/>
    </source>
</evidence>
<evidence type="ECO:0000256" key="2">
    <source>
        <dbReference type="ARBA" id="ARBA00004792"/>
    </source>
</evidence>
<reference evidence="18" key="1">
    <citation type="submission" date="2020-01" db="EMBL/GenBank/DDBJ databases">
        <title>'Steroidobacter agaridevorans' sp. nov., agar-degrading bacteria isolated from rhizosphere soils.</title>
        <authorList>
            <person name="Ikenaga M."/>
            <person name="Kataoka M."/>
            <person name="Murouchi A."/>
            <person name="Katsuragi S."/>
            <person name="Sakai M."/>
        </authorList>
    </citation>
    <scope>NUCLEOTIDE SEQUENCE [LARGE SCALE GENOMIC DNA]</scope>
    <source>
        <strain evidence="18">YU21-B</strain>
    </source>
</reference>
<dbReference type="InterPro" id="IPR018376">
    <property type="entry name" value="Enoyl-CoA_hyd/isom_CS"/>
</dbReference>
<feature type="domain" description="Carrier" evidence="15">
    <location>
        <begin position="2254"/>
        <end position="2331"/>
    </location>
</feature>
<feature type="domain" description="Carrier" evidence="15">
    <location>
        <begin position="4168"/>
        <end position="4242"/>
    </location>
</feature>
<keyword evidence="6" id="KW-0963">Cytoplasm</keyword>